<dbReference type="GO" id="GO:0005886">
    <property type="term" value="C:plasma membrane"/>
    <property type="evidence" value="ECO:0007669"/>
    <property type="project" value="UniProtKB-SubCell"/>
</dbReference>
<comment type="subcellular location">
    <subcellularLocation>
        <location evidence="2 19">Cell membrane</location>
        <topology evidence="2 19">Multi-pass membrane protein</topology>
    </subcellularLocation>
</comment>
<name>A0A2W2AVX3_9HYPH</name>
<evidence type="ECO:0000256" key="3">
    <source>
        <dbReference type="ARBA" id="ARBA00004663"/>
    </source>
</evidence>
<sequence length="272" mass="28009">MSDGFEPRSAHRGRFRPFASFLMALRFLTRMPVPFVRTVDPPPLKDSMYMFPVVGAVVGAIAGLALVLADLARLPELFCGLFALAIAAMITGAFHEDGLADVADGFGGGNTREERLEIMKDSRIGAFGTLTLIITILARASLLGALLVLKPGAIILLVAGAAAFSRALMVDLLWATRPARANGLSAMAGQPTRNTTLLALGIGGLFAGVGGSLVLTPEAGVLALVAGGLALAMVRGLAMKKIGGQTGDVCGAGQIMAETAMLAVYAAAVAFR</sequence>
<comment type="function">
    <text evidence="14 19">Joins adenosylcobinamide-GDP and alpha-ribazole to generate adenosylcobalamin (Ado-cobalamin). Also synthesizes adenosylcobalamin 5'-phosphate from adenosylcobinamide-GDP and alpha-ribazole 5'-phosphate.</text>
</comment>
<comment type="caution">
    <text evidence="20">The sequence shown here is derived from an EMBL/GenBank/DDBJ whole genome shotgun (WGS) entry which is preliminary data.</text>
</comment>
<dbReference type="HAMAP" id="MF_00719">
    <property type="entry name" value="CobS"/>
    <property type="match status" value="1"/>
</dbReference>
<keyword evidence="13 19" id="KW-0472">Membrane</keyword>
<evidence type="ECO:0000256" key="11">
    <source>
        <dbReference type="ARBA" id="ARBA00022842"/>
    </source>
</evidence>
<evidence type="ECO:0000256" key="1">
    <source>
        <dbReference type="ARBA" id="ARBA00001946"/>
    </source>
</evidence>
<accession>A0A2W2AVX3</accession>
<keyword evidence="21" id="KW-1185">Reference proteome</keyword>
<evidence type="ECO:0000256" key="16">
    <source>
        <dbReference type="ARBA" id="ARBA00032853"/>
    </source>
</evidence>
<dbReference type="GO" id="GO:0009236">
    <property type="term" value="P:cobalamin biosynthetic process"/>
    <property type="evidence" value="ECO:0007669"/>
    <property type="project" value="UniProtKB-UniRule"/>
</dbReference>
<evidence type="ECO:0000313" key="21">
    <source>
        <dbReference type="Proteomes" id="UP000248795"/>
    </source>
</evidence>
<evidence type="ECO:0000313" key="20">
    <source>
        <dbReference type="EMBL" id="PZF77862.1"/>
    </source>
</evidence>
<dbReference type="InterPro" id="IPR003805">
    <property type="entry name" value="CobS"/>
</dbReference>
<feature type="transmembrane region" description="Helical" evidence="19">
    <location>
        <begin position="48"/>
        <end position="68"/>
    </location>
</feature>
<evidence type="ECO:0000256" key="17">
    <source>
        <dbReference type="ARBA" id="ARBA00048623"/>
    </source>
</evidence>
<dbReference type="PANTHER" id="PTHR34148">
    <property type="entry name" value="ADENOSYLCOBINAMIDE-GDP RIBAZOLETRANSFERASE"/>
    <property type="match status" value="1"/>
</dbReference>
<dbReference type="AlphaFoldDB" id="A0A2W2AVX3"/>
<comment type="cofactor">
    <cofactor evidence="1 19">
        <name>Mg(2+)</name>
        <dbReference type="ChEBI" id="CHEBI:18420"/>
    </cofactor>
</comment>
<protein>
    <recommendedName>
        <fullName evidence="6 19">Adenosylcobinamide-GDP ribazoletransferase</fullName>
        <ecNumber evidence="5 19">2.7.8.26</ecNumber>
    </recommendedName>
    <alternativeName>
        <fullName evidence="16 19">Cobalamin synthase</fullName>
    </alternativeName>
    <alternativeName>
        <fullName evidence="15 19">Cobalamin-5'-phosphate synthase</fullName>
    </alternativeName>
</protein>
<proteinExistence type="inferred from homology"/>
<dbReference type="PANTHER" id="PTHR34148:SF1">
    <property type="entry name" value="ADENOSYLCOBINAMIDE-GDP RIBAZOLETRANSFERASE"/>
    <property type="match status" value="1"/>
</dbReference>
<feature type="transmembrane region" description="Helical" evidence="19">
    <location>
        <begin position="195"/>
        <end position="215"/>
    </location>
</feature>
<comment type="catalytic activity">
    <reaction evidence="17 19">
        <text>alpha-ribazole + adenosylcob(III)inamide-GDP = adenosylcob(III)alamin + GMP + H(+)</text>
        <dbReference type="Rhea" id="RHEA:16049"/>
        <dbReference type="ChEBI" id="CHEBI:10329"/>
        <dbReference type="ChEBI" id="CHEBI:15378"/>
        <dbReference type="ChEBI" id="CHEBI:18408"/>
        <dbReference type="ChEBI" id="CHEBI:58115"/>
        <dbReference type="ChEBI" id="CHEBI:60487"/>
        <dbReference type="EC" id="2.7.8.26"/>
    </reaction>
</comment>
<evidence type="ECO:0000256" key="19">
    <source>
        <dbReference type="HAMAP-Rule" id="MF_00719"/>
    </source>
</evidence>
<dbReference type="NCBIfam" id="TIGR00317">
    <property type="entry name" value="cobS"/>
    <property type="match status" value="1"/>
</dbReference>
<evidence type="ECO:0000256" key="2">
    <source>
        <dbReference type="ARBA" id="ARBA00004651"/>
    </source>
</evidence>
<evidence type="ECO:0000256" key="13">
    <source>
        <dbReference type="ARBA" id="ARBA00023136"/>
    </source>
</evidence>
<dbReference type="GO" id="GO:0051073">
    <property type="term" value="F:adenosylcobinamide-GDP ribazoletransferase activity"/>
    <property type="evidence" value="ECO:0007669"/>
    <property type="project" value="UniProtKB-UniRule"/>
</dbReference>
<evidence type="ECO:0000256" key="15">
    <source>
        <dbReference type="ARBA" id="ARBA00032605"/>
    </source>
</evidence>
<dbReference type="Pfam" id="PF02654">
    <property type="entry name" value="CobS"/>
    <property type="match status" value="1"/>
</dbReference>
<feature type="transmembrane region" description="Helical" evidence="19">
    <location>
        <begin position="250"/>
        <end position="271"/>
    </location>
</feature>
<evidence type="ECO:0000256" key="7">
    <source>
        <dbReference type="ARBA" id="ARBA00022475"/>
    </source>
</evidence>
<keyword evidence="9 19" id="KW-0808">Transferase</keyword>
<organism evidence="20 21">
    <name type="scientific">Aestuariivirga litoralis</name>
    <dbReference type="NCBI Taxonomy" id="2650924"/>
    <lineage>
        <taxon>Bacteria</taxon>
        <taxon>Pseudomonadati</taxon>
        <taxon>Pseudomonadota</taxon>
        <taxon>Alphaproteobacteria</taxon>
        <taxon>Hyphomicrobiales</taxon>
        <taxon>Aestuariivirgaceae</taxon>
        <taxon>Aestuariivirga</taxon>
    </lineage>
</organism>
<gene>
    <name evidence="19 20" type="primary">cobS</name>
    <name evidence="20" type="ORF">DK847_05395</name>
</gene>
<dbReference type="Proteomes" id="UP000248795">
    <property type="component" value="Unassembled WGS sequence"/>
</dbReference>
<keyword evidence="11 19" id="KW-0460">Magnesium</keyword>
<comment type="pathway">
    <text evidence="3 19">Cofactor biosynthesis; adenosylcobalamin biosynthesis; adenosylcobalamin from cob(II)yrinate a,c-diamide: step 7/7.</text>
</comment>
<reference evidence="21" key="1">
    <citation type="submission" date="2018-06" db="EMBL/GenBank/DDBJ databases">
        <title>Aestuariibacter litoralis strain KCTC 52945T.</title>
        <authorList>
            <person name="Li X."/>
            <person name="Salam N."/>
            <person name="Li J.-L."/>
            <person name="Chen Y.-M."/>
            <person name="Yang Z.-W."/>
            <person name="Zhang L.-Y."/>
            <person name="Han M.-X."/>
            <person name="Xiao M."/>
            <person name="Li W.-J."/>
        </authorList>
    </citation>
    <scope>NUCLEOTIDE SEQUENCE [LARGE SCALE GENOMIC DNA]</scope>
    <source>
        <strain evidence="21">KCTC 52945</strain>
    </source>
</reference>
<comment type="similarity">
    <text evidence="4 19">Belongs to the CobS family.</text>
</comment>
<evidence type="ECO:0000256" key="18">
    <source>
        <dbReference type="ARBA" id="ARBA00049504"/>
    </source>
</evidence>
<keyword evidence="12 19" id="KW-1133">Transmembrane helix</keyword>
<keyword evidence="8 19" id="KW-0169">Cobalamin biosynthesis</keyword>
<feature type="transmembrane region" description="Helical" evidence="19">
    <location>
        <begin position="124"/>
        <end position="147"/>
    </location>
</feature>
<keyword evidence="10 19" id="KW-0812">Transmembrane</keyword>
<dbReference type="EC" id="2.7.8.26" evidence="5 19"/>
<comment type="catalytic activity">
    <reaction evidence="18 19">
        <text>alpha-ribazole 5'-phosphate + adenosylcob(III)inamide-GDP = adenosylcob(III)alamin 5'-phosphate + GMP + H(+)</text>
        <dbReference type="Rhea" id="RHEA:23560"/>
        <dbReference type="ChEBI" id="CHEBI:15378"/>
        <dbReference type="ChEBI" id="CHEBI:57918"/>
        <dbReference type="ChEBI" id="CHEBI:58115"/>
        <dbReference type="ChEBI" id="CHEBI:60487"/>
        <dbReference type="ChEBI" id="CHEBI:60493"/>
        <dbReference type="EC" id="2.7.8.26"/>
    </reaction>
</comment>
<dbReference type="UniPathway" id="UPA00148">
    <property type="reaction ID" value="UER00238"/>
</dbReference>
<feature type="transmembrane region" description="Helical" evidence="19">
    <location>
        <begin position="153"/>
        <end position="174"/>
    </location>
</feature>
<evidence type="ECO:0000256" key="4">
    <source>
        <dbReference type="ARBA" id="ARBA00010561"/>
    </source>
</evidence>
<evidence type="ECO:0000256" key="12">
    <source>
        <dbReference type="ARBA" id="ARBA00022989"/>
    </source>
</evidence>
<keyword evidence="7 19" id="KW-1003">Cell membrane</keyword>
<dbReference type="GO" id="GO:0008818">
    <property type="term" value="F:cobalamin 5'-phosphate synthase activity"/>
    <property type="evidence" value="ECO:0007669"/>
    <property type="project" value="UniProtKB-UniRule"/>
</dbReference>
<evidence type="ECO:0000256" key="14">
    <source>
        <dbReference type="ARBA" id="ARBA00025228"/>
    </source>
</evidence>
<evidence type="ECO:0000256" key="10">
    <source>
        <dbReference type="ARBA" id="ARBA00022692"/>
    </source>
</evidence>
<evidence type="ECO:0000256" key="6">
    <source>
        <dbReference type="ARBA" id="ARBA00015850"/>
    </source>
</evidence>
<feature type="transmembrane region" description="Helical" evidence="19">
    <location>
        <begin position="221"/>
        <end position="238"/>
    </location>
</feature>
<evidence type="ECO:0000256" key="8">
    <source>
        <dbReference type="ARBA" id="ARBA00022573"/>
    </source>
</evidence>
<evidence type="ECO:0000256" key="9">
    <source>
        <dbReference type="ARBA" id="ARBA00022679"/>
    </source>
</evidence>
<dbReference type="EMBL" id="QKVK01000002">
    <property type="protein sequence ID" value="PZF77862.1"/>
    <property type="molecule type" value="Genomic_DNA"/>
</dbReference>
<evidence type="ECO:0000256" key="5">
    <source>
        <dbReference type="ARBA" id="ARBA00013200"/>
    </source>
</evidence>